<dbReference type="OrthoDB" id="5298532at2"/>
<proteinExistence type="predicted"/>
<evidence type="ECO:0000313" key="2">
    <source>
        <dbReference type="Proteomes" id="UP000199706"/>
    </source>
</evidence>
<protein>
    <submittedName>
        <fullName evidence="1">Transcriptional regulator, AlpA family</fullName>
    </submittedName>
</protein>
<sequence>MANTLEGTWLRPAQAAVKLGIGTSTLWHKAKVEPDFPRPVKVSARVTIFLERDLDAYLERMATAKRPESHAA</sequence>
<dbReference type="EMBL" id="FNCJ01000013">
    <property type="protein sequence ID" value="SDH82444.1"/>
    <property type="molecule type" value="Genomic_DNA"/>
</dbReference>
<dbReference type="RefSeq" id="WP_090688451.1">
    <property type="nucleotide sequence ID" value="NZ_CADERL010000013.1"/>
</dbReference>
<evidence type="ECO:0000313" key="1">
    <source>
        <dbReference type="EMBL" id="SDH82444.1"/>
    </source>
</evidence>
<accession>A0A1G8FJZ5</accession>
<reference evidence="1 2" key="1">
    <citation type="submission" date="2016-10" db="EMBL/GenBank/DDBJ databases">
        <authorList>
            <person name="de Groot N.N."/>
        </authorList>
    </citation>
    <scope>NUCLEOTIDE SEQUENCE [LARGE SCALE GENOMIC DNA]</scope>
    <source>
        <strain evidence="1 2">LMG 2247</strain>
    </source>
</reference>
<name>A0A1G8FJZ5_9BURK</name>
<organism evidence="1 2">
    <name type="scientific">Paraburkholderia phenazinium</name>
    <dbReference type="NCBI Taxonomy" id="60549"/>
    <lineage>
        <taxon>Bacteria</taxon>
        <taxon>Pseudomonadati</taxon>
        <taxon>Pseudomonadota</taxon>
        <taxon>Betaproteobacteria</taxon>
        <taxon>Burkholderiales</taxon>
        <taxon>Burkholderiaceae</taxon>
        <taxon>Paraburkholderia</taxon>
    </lineage>
</organism>
<gene>
    <name evidence="1" type="ORF">SAMN05216466_113218</name>
</gene>
<dbReference type="AlphaFoldDB" id="A0A1G8FJZ5"/>
<dbReference type="Proteomes" id="UP000199706">
    <property type="component" value="Unassembled WGS sequence"/>
</dbReference>